<evidence type="ECO:0000313" key="9">
    <source>
        <dbReference type="EMBL" id="EOR71732.1"/>
    </source>
</evidence>
<evidence type="ECO:0008006" key="11">
    <source>
        <dbReference type="Google" id="ProtNLM"/>
    </source>
</evidence>
<feature type="transmembrane region" description="Helical" evidence="8">
    <location>
        <begin position="64"/>
        <end position="88"/>
    </location>
</feature>
<protein>
    <recommendedName>
        <fullName evidence="11">Branched-chain amino acid ABC transporter permease</fullName>
    </recommendedName>
</protein>
<keyword evidence="3" id="KW-0813">Transport</keyword>
<dbReference type="InterPro" id="IPR011606">
    <property type="entry name" value="Brnchd-chn_aa_trnsp_permease"/>
</dbReference>
<dbReference type="Proteomes" id="UP000014184">
    <property type="component" value="Unassembled WGS sequence"/>
</dbReference>
<evidence type="ECO:0000313" key="10">
    <source>
        <dbReference type="Proteomes" id="UP000014184"/>
    </source>
</evidence>
<evidence type="ECO:0000256" key="5">
    <source>
        <dbReference type="ARBA" id="ARBA00022692"/>
    </source>
</evidence>
<comment type="subcellular location">
    <subcellularLocation>
        <location evidence="1">Cell membrane</location>
        <topology evidence="1">Multi-pass membrane protein</topology>
    </subcellularLocation>
</comment>
<keyword evidence="5 8" id="KW-0812">Transmembrane</keyword>
<dbReference type="Pfam" id="PF03591">
    <property type="entry name" value="AzlC"/>
    <property type="match status" value="1"/>
</dbReference>
<evidence type="ECO:0000256" key="2">
    <source>
        <dbReference type="ARBA" id="ARBA00010735"/>
    </source>
</evidence>
<dbReference type="PANTHER" id="PTHR34979:SF1">
    <property type="entry name" value="INNER MEMBRANE PROTEIN YGAZ"/>
    <property type="match status" value="1"/>
</dbReference>
<evidence type="ECO:0000256" key="7">
    <source>
        <dbReference type="ARBA" id="ARBA00023136"/>
    </source>
</evidence>
<reference evidence="9 10" key="1">
    <citation type="journal article" date="2013" name="Genome Announc.">
        <title>Draft Genome Sequence of the Lignocellulose Decomposer Thermobifida fusca Strain TM51.</title>
        <authorList>
            <person name="Toth A."/>
            <person name="Barna T."/>
            <person name="Nagy I."/>
            <person name="Horvath B."/>
            <person name="Nagy I."/>
            <person name="Tancsics A."/>
            <person name="Kriszt B."/>
            <person name="Baka E."/>
            <person name="Fekete C."/>
            <person name="Kukolya J."/>
        </authorList>
    </citation>
    <scope>NUCLEOTIDE SEQUENCE [LARGE SCALE GENOMIC DNA]</scope>
    <source>
        <strain evidence="9 10">TM51</strain>
    </source>
</reference>
<evidence type="ECO:0000256" key="6">
    <source>
        <dbReference type="ARBA" id="ARBA00022989"/>
    </source>
</evidence>
<dbReference type="EMBL" id="AOSG01000028">
    <property type="protein sequence ID" value="EOR71732.1"/>
    <property type="molecule type" value="Genomic_DNA"/>
</dbReference>
<comment type="similarity">
    <text evidence="2">Belongs to the AzlC family.</text>
</comment>
<dbReference type="PANTHER" id="PTHR34979">
    <property type="entry name" value="INNER MEMBRANE PROTEIN YGAZ"/>
    <property type="match status" value="1"/>
</dbReference>
<evidence type="ECO:0000256" key="1">
    <source>
        <dbReference type="ARBA" id="ARBA00004651"/>
    </source>
</evidence>
<organism evidence="9 10">
    <name type="scientific">Thermobifida fusca TM51</name>
    <dbReference type="NCBI Taxonomy" id="1169414"/>
    <lineage>
        <taxon>Bacteria</taxon>
        <taxon>Bacillati</taxon>
        <taxon>Actinomycetota</taxon>
        <taxon>Actinomycetes</taxon>
        <taxon>Streptosporangiales</taxon>
        <taxon>Nocardiopsidaceae</taxon>
        <taxon>Thermobifida</taxon>
    </lineage>
</organism>
<feature type="transmembrane region" description="Helical" evidence="8">
    <location>
        <begin position="134"/>
        <end position="158"/>
    </location>
</feature>
<dbReference type="RefSeq" id="WP_016188504.1">
    <property type="nucleotide sequence ID" value="NZ_AOSG01000028.1"/>
</dbReference>
<proteinExistence type="inferred from homology"/>
<evidence type="ECO:0000256" key="4">
    <source>
        <dbReference type="ARBA" id="ARBA00022475"/>
    </source>
</evidence>
<dbReference type="GO" id="GO:0005886">
    <property type="term" value="C:plasma membrane"/>
    <property type="evidence" value="ECO:0007669"/>
    <property type="project" value="UniProtKB-SubCell"/>
</dbReference>
<accession>A0A9P2WQN8</accession>
<name>A0A9P2WQN8_THEFU</name>
<dbReference type="GO" id="GO:1903785">
    <property type="term" value="P:L-valine transmembrane transport"/>
    <property type="evidence" value="ECO:0007669"/>
    <property type="project" value="TreeGrafter"/>
</dbReference>
<sequence length="243" mass="24633">MNRPTLLSRLFALARRPPVRDGFGVGLAVGLSGLAFGTTATTAGLSVAQACVLSLLAFTGASQFALAGVVAGGGNLIAGAVGALLLGFRNTLYGLRMSELLGWRGPARALAAHGVIDETTAVALAQHGRADIRAGFTTTFATLFLLWNATTVIGAIATERIGDPATFGLDVVGPATFLALLWPRLKEGNRVLAIALLGAAIALATTPLLPPGVPVLLASIAALLALGDRAADTAQTTVEEDGK</sequence>
<keyword evidence="4" id="KW-1003">Cell membrane</keyword>
<feature type="transmembrane region" description="Helical" evidence="8">
    <location>
        <begin position="191"/>
        <end position="209"/>
    </location>
</feature>
<comment type="caution">
    <text evidence="9">The sequence shown here is derived from an EMBL/GenBank/DDBJ whole genome shotgun (WGS) entry which is preliminary data.</text>
</comment>
<gene>
    <name evidence="9" type="ORF">TM51_06102</name>
</gene>
<keyword evidence="6 8" id="KW-1133">Transmembrane helix</keyword>
<keyword evidence="7 8" id="KW-0472">Membrane</keyword>
<evidence type="ECO:0000256" key="3">
    <source>
        <dbReference type="ARBA" id="ARBA00022448"/>
    </source>
</evidence>
<dbReference type="AlphaFoldDB" id="A0A9P2WQN8"/>
<keyword evidence="10" id="KW-1185">Reference proteome</keyword>
<feature type="transmembrane region" description="Helical" evidence="8">
    <location>
        <begin position="164"/>
        <end position="182"/>
    </location>
</feature>
<evidence type="ECO:0000256" key="8">
    <source>
        <dbReference type="SAM" id="Phobius"/>
    </source>
</evidence>